<name>A0A382Z454_9ZZZZ</name>
<organism evidence="1">
    <name type="scientific">marine metagenome</name>
    <dbReference type="NCBI Taxonomy" id="408172"/>
    <lineage>
        <taxon>unclassified sequences</taxon>
        <taxon>metagenomes</taxon>
        <taxon>ecological metagenomes</taxon>
    </lineage>
</organism>
<feature type="non-terminal residue" evidence="1">
    <location>
        <position position="32"/>
    </location>
</feature>
<protein>
    <submittedName>
        <fullName evidence="1">Uncharacterized protein</fullName>
    </submittedName>
</protein>
<reference evidence="1" key="1">
    <citation type="submission" date="2018-05" db="EMBL/GenBank/DDBJ databases">
        <authorList>
            <person name="Lanie J.A."/>
            <person name="Ng W.-L."/>
            <person name="Kazmierczak K.M."/>
            <person name="Andrzejewski T.M."/>
            <person name="Davidsen T.M."/>
            <person name="Wayne K.J."/>
            <person name="Tettelin H."/>
            <person name="Glass J.I."/>
            <person name="Rusch D."/>
            <person name="Podicherti R."/>
            <person name="Tsui H.-C.T."/>
            <person name="Winkler M.E."/>
        </authorList>
    </citation>
    <scope>NUCLEOTIDE SEQUENCE</scope>
</reference>
<dbReference type="AlphaFoldDB" id="A0A382Z454"/>
<gene>
    <name evidence="1" type="ORF">METZ01_LOCUS442372</name>
</gene>
<proteinExistence type="predicted"/>
<dbReference type="EMBL" id="UINC01180363">
    <property type="protein sequence ID" value="SVD89518.1"/>
    <property type="molecule type" value="Genomic_DNA"/>
</dbReference>
<sequence>MDSNLLVVINNEKVSKDNNEFYCGNYNLKILP</sequence>
<evidence type="ECO:0000313" key="1">
    <source>
        <dbReference type="EMBL" id="SVD89518.1"/>
    </source>
</evidence>
<accession>A0A382Z454</accession>